<reference evidence="1 2" key="2">
    <citation type="submission" date="2021-10" db="EMBL/GenBank/DDBJ databases">
        <authorList>
            <person name="Piombo E."/>
        </authorList>
    </citation>
    <scope>NUCLEOTIDE SEQUENCE [LARGE SCALE GENOMIC DNA]</scope>
</reference>
<organism evidence="1 2">
    <name type="scientific">Clonostachys byssicola</name>
    <dbReference type="NCBI Taxonomy" id="160290"/>
    <lineage>
        <taxon>Eukaryota</taxon>
        <taxon>Fungi</taxon>
        <taxon>Dikarya</taxon>
        <taxon>Ascomycota</taxon>
        <taxon>Pezizomycotina</taxon>
        <taxon>Sordariomycetes</taxon>
        <taxon>Hypocreomycetidae</taxon>
        <taxon>Hypocreales</taxon>
        <taxon>Bionectriaceae</taxon>
        <taxon>Clonostachys</taxon>
    </lineage>
</organism>
<evidence type="ECO:0008006" key="3">
    <source>
        <dbReference type="Google" id="ProtNLM"/>
    </source>
</evidence>
<dbReference type="Gene3D" id="1.10.510.10">
    <property type="entry name" value="Transferase(Phosphotransferase) domain 1"/>
    <property type="match status" value="1"/>
</dbReference>
<accession>A0A9N9U0E6</accession>
<name>A0A9N9U0E6_9HYPO</name>
<dbReference type="OrthoDB" id="5147894at2759"/>
<sequence length="454" mass="51722">MFYSVHSTLSFFSASVGMHMNLPKMESSQNMSVLRELYSKCNRGYLKGNLDFKGYCQTWVPLFSMLFDVTRNSEVESLLNYGLDDGSLPWAAILSGYKDPAEGKNLWSEFPDQQWKICLSLLDLERNLSDLEFLSLSTFPFFESISIQNLGEKMQSVSTTVGIGNRRNNERDFFVLETDHCLSRSTRVATQERVKITSNGFEHSQETLADIFAENKPPCDYQGIKYMWERVLGMISSVMAVHGHVKNLRIDYNITPATILVSPDRGSGKSFFFNFNTTNGGGCYEADEAKSYAAFHSRNYSKSITFPRIHDAYRIDPRCVGAPERSFDTMSNTEKCSSDDIWSLGCILLEISAFITYGNQGLHEFQKQRRMEIASLHRKLGNLDDAYFHDSHGPLESVRKFVQGIHRNGRRCDDITPRIVDLALNRLLVPQKTRCTAFELFNKVDEAIEISKDV</sequence>
<evidence type="ECO:0000313" key="2">
    <source>
        <dbReference type="Proteomes" id="UP000754883"/>
    </source>
</evidence>
<protein>
    <recommendedName>
        <fullName evidence="3">Protein kinase domain-containing protein</fullName>
    </recommendedName>
</protein>
<dbReference type="Proteomes" id="UP000754883">
    <property type="component" value="Unassembled WGS sequence"/>
</dbReference>
<comment type="caution">
    <text evidence="1">The sequence shown here is derived from an EMBL/GenBank/DDBJ whole genome shotgun (WGS) entry which is preliminary data.</text>
</comment>
<keyword evidence="2" id="KW-1185">Reference proteome</keyword>
<dbReference type="AlphaFoldDB" id="A0A9N9U0E6"/>
<gene>
    <name evidence="1" type="ORF">CBYS24578_00018162</name>
</gene>
<dbReference type="EMBL" id="CABFNO020000839">
    <property type="protein sequence ID" value="CAG9962895.1"/>
    <property type="molecule type" value="Genomic_DNA"/>
</dbReference>
<reference evidence="2" key="1">
    <citation type="submission" date="2019-06" db="EMBL/GenBank/DDBJ databases">
        <authorList>
            <person name="Broberg M."/>
        </authorList>
    </citation>
    <scope>NUCLEOTIDE SEQUENCE [LARGE SCALE GENOMIC DNA]</scope>
</reference>
<evidence type="ECO:0000313" key="1">
    <source>
        <dbReference type="EMBL" id="CAG9962895.1"/>
    </source>
</evidence>
<proteinExistence type="predicted"/>